<dbReference type="GO" id="GO:0015031">
    <property type="term" value="P:protein transport"/>
    <property type="evidence" value="ECO:0007669"/>
    <property type="project" value="UniProtKB-KW"/>
</dbReference>
<comment type="similarity">
    <text evidence="2">Belongs to the VPS54 family.</text>
</comment>
<keyword evidence="4" id="KW-0653">Protein transport</keyword>
<proteinExistence type="inferred from homology"/>
<keyword evidence="6" id="KW-0175">Coiled coil</keyword>
<comment type="subcellular location">
    <subcellularLocation>
        <location evidence="1">Golgi apparatus</location>
        <location evidence="1">trans-Golgi network</location>
    </subcellularLocation>
</comment>
<keyword evidence="3" id="KW-0813">Transport</keyword>
<evidence type="ECO:0000256" key="2">
    <source>
        <dbReference type="ARBA" id="ARBA00009150"/>
    </source>
</evidence>
<evidence type="ECO:0000256" key="3">
    <source>
        <dbReference type="ARBA" id="ARBA00022448"/>
    </source>
</evidence>
<dbReference type="InterPro" id="IPR012501">
    <property type="entry name" value="Vps54_C"/>
</dbReference>
<evidence type="ECO:0000256" key="5">
    <source>
        <dbReference type="ARBA" id="ARBA00023034"/>
    </source>
</evidence>
<evidence type="ECO:0000256" key="4">
    <source>
        <dbReference type="ARBA" id="ARBA00022927"/>
    </source>
</evidence>
<sequence length="241" mass="26698">MNSVAYYMQCLAHLQTVAAQVAHLLPSLLKLFHTQAYKQVLQAGALRKDSAGLKSIAAKHLALASQSLGLVLALFPHLKAVIAAYIPEGQRALLREMDSALSDYEAHQQQLFAKFVSILEDRRRGHVGNLAEALTPSEARRRPETSANMKAVVKDLVSMHKQLQPLLTRQQLHAIFHQVLTAFDAGLVEAYRAVDTAPLFSRQCIVQDVHYLRQEVAKLHLSLPQGCCPELVQFAQALPVQ</sequence>
<dbReference type="GO" id="GO:0000938">
    <property type="term" value="C:GARP complex"/>
    <property type="evidence" value="ECO:0007669"/>
    <property type="project" value="InterPro"/>
</dbReference>
<evidence type="ECO:0000256" key="1">
    <source>
        <dbReference type="ARBA" id="ARBA00004601"/>
    </source>
</evidence>
<dbReference type="Pfam" id="PF07928">
    <property type="entry name" value="Vps54"/>
    <property type="match status" value="1"/>
</dbReference>
<evidence type="ECO:0000313" key="8">
    <source>
        <dbReference type="EMBL" id="CAE0138387.1"/>
    </source>
</evidence>
<name>A0A7S3FBX9_9EUKA</name>
<reference evidence="8" key="1">
    <citation type="submission" date="2021-01" db="EMBL/GenBank/DDBJ databases">
        <authorList>
            <person name="Corre E."/>
            <person name="Pelletier E."/>
            <person name="Niang G."/>
            <person name="Scheremetjew M."/>
            <person name="Finn R."/>
            <person name="Kale V."/>
            <person name="Holt S."/>
            <person name="Cochrane G."/>
            <person name="Meng A."/>
            <person name="Brown T."/>
            <person name="Cohen L."/>
        </authorList>
    </citation>
    <scope>NUCLEOTIDE SEQUENCE</scope>
    <source>
        <strain evidence="8">CCMP281</strain>
    </source>
</reference>
<organism evidence="8">
    <name type="scientific">Haptolina ericina</name>
    <dbReference type="NCBI Taxonomy" id="156174"/>
    <lineage>
        <taxon>Eukaryota</taxon>
        <taxon>Haptista</taxon>
        <taxon>Haptophyta</taxon>
        <taxon>Prymnesiophyceae</taxon>
        <taxon>Prymnesiales</taxon>
        <taxon>Prymnesiaceae</taxon>
        <taxon>Haptolina</taxon>
    </lineage>
</organism>
<feature type="domain" description="Vacuolar protein sorting-associated protein 54 C-terminal" evidence="7">
    <location>
        <begin position="3"/>
        <end position="122"/>
    </location>
</feature>
<dbReference type="PANTHER" id="PTHR12965:SF0">
    <property type="entry name" value="VACUOLAR PROTEIN SORTING-ASSOCIATED PROTEIN 54"/>
    <property type="match status" value="1"/>
</dbReference>
<dbReference type="Gene3D" id="6.10.250.860">
    <property type="match status" value="1"/>
</dbReference>
<gene>
    <name evidence="8" type="ORF">HERI1096_LOCUS32210</name>
</gene>
<evidence type="ECO:0000259" key="7">
    <source>
        <dbReference type="Pfam" id="PF07928"/>
    </source>
</evidence>
<dbReference type="InterPro" id="IPR039745">
    <property type="entry name" value="Vps54"/>
</dbReference>
<protein>
    <recommendedName>
        <fullName evidence="7">Vacuolar protein sorting-associated protein 54 C-terminal domain-containing protein</fullName>
    </recommendedName>
</protein>
<accession>A0A7S3FBX9</accession>
<dbReference type="AlphaFoldDB" id="A0A7S3FBX9"/>
<dbReference type="GO" id="GO:0042147">
    <property type="term" value="P:retrograde transport, endosome to Golgi"/>
    <property type="evidence" value="ECO:0007669"/>
    <property type="project" value="InterPro"/>
</dbReference>
<dbReference type="GO" id="GO:0005829">
    <property type="term" value="C:cytosol"/>
    <property type="evidence" value="ECO:0007669"/>
    <property type="project" value="GOC"/>
</dbReference>
<dbReference type="GO" id="GO:0006896">
    <property type="term" value="P:Golgi to vacuole transport"/>
    <property type="evidence" value="ECO:0007669"/>
    <property type="project" value="TreeGrafter"/>
</dbReference>
<evidence type="ECO:0000256" key="6">
    <source>
        <dbReference type="ARBA" id="ARBA00023054"/>
    </source>
</evidence>
<dbReference type="EMBL" id="HBHX01058384">
    <property type="protein sequence ID" value="CAE0138387.1"/>
    <property type="molecule type" value="Transcribed_RNA"/>
</dbReference>
<dbReference type="Gene3D" id="1.20.1280.130">
    <property type="match status" value="1"/>
</dbReference>
<dbReference type="GO" id="GO:0019905">
    <property type="term" value="F:syntaxin binding"/>
    <property type="evidence" value="ECO:0007669"/>
    <property type="project" value="TreeGrafter"/>
</dbReference>
<keyword evidence="5" id="KW-0333">Golgi apparatus</keyword>
<dbReference type="PANTHER" id="PTHR12965">
    <property type="entry name" value="VACUOLAR PROTEIN SORTING 54"/>
    <property type="match status" value="1"/>
</dbReference>